<evidence type="ECO:0000313" key="2">
    <source>
        <dbReference type="EMBL" id="KAH8992015.1"/>
    </source>
</evidence>
<dbReference type="Proteomes" id="UP001201163">
    <property type="component" value="Unassembled WGS sequence"/>
</dbReference>
<comment type="caution">
    <text evidence="2">The sequence shown here is derived from an EMBL/GenBank/DDBJ whole genome shotgun (WGS) entry which is preliminary data.</text>
</comment>
<organism evidence="2 3">
    <name type="scientific">Lactarius akahatsu</name>
    <dbReference type="NCBI Taxonomy" id="416441"/>
    <lineage>
        <taxon>Eukaryota</taxon>
        <taxon>Fungi</taxon>
        <taxon>Dikarya</taxon>
        <taxon>Basidiomycota</taxon>
        <taxon>Agaricomycotina</taxon>
        <taxon>Agaricomycetes</taxon>
        <taxon>Russulales</taxon>
        <taxon>Russulaceae</taxon>
        <taxon>Lactarius</taxon>
    </lineage>
</organism>
<sequence length="1443" mass="159652">MYQDSVQSFVRALRAPTDPPRPGDPPKIDIASEAWCTTSFCVPRKAEIIIEWCLTRLLKDGTRDSGPNPVLDLRYWKLLHGVCLSVNSESSKTAPVGSTWLLPLLNRLPLLPIVLSLLSNSLDLSAQKRSELYLQSSKSLAFFWPLAAPKFAHDALLDCFGAVLRVIETASGEVSGLFEICGLVTSSLRAALSNVLNKKKLSQAFITSHMGVWLNLSAKGNATLSPLCAEMCDVGFELLFNADSLKQIADDPRSNTLFDTLRSHISSSPSHLLSALPILVGGFLNAMKKRRSLFSTGGSLTVDAHSSITVFLSSCGDILRAPGLPQTQVWRSRLDLLKVVEGKSLYSPGYEKMVVLLKEEVEISVECLASTDDVNIQMAIQCLCVLSRIDHSFVEASTGRILSRIFTIFQSSGGKSFTEPAHEFLSLTLSYHSKTRTLPVHISRLVDSCIVPPPHILSFPVQMSYDELAASAVLTTNHLDKLSKAVRTFITPGQILNTATRVLFMLRDIWETVRDMENVLTVGREPHARKKRRTTVRSEKAKEDADANGVTFALAARIAATVLSSLPLHSATDAVQMEVQATVKESLDGFLREAILMGANAAVSGDTGGNIWSAQVVAAAALRLRYLLQLSVHARYTLDYQSDSEGLFAEVLKVENRLPEYSVEIFRHLFHHGSHQPVEQQQVLFEAVLNFLEVHLPVAPKVWSGRSSQLSYGDDGSALAAVALLRLVLDRHLDIVNVSASSVQQRRLVNLLHLTHVEPEYESAECGLSLVTTVHECLHSANFWELENIRSSFFAIQQERTAFLDTIDVAKIQGGSKKLANSQHAKDQILEAMKSYTFLLYTPSECLPKSLRGNFLRRAVVLDFLLCSVTTDSTRQALQIVRTFLVRTHNFLGSWEHEANGRYLHHLMTSPVPISVERVSGELVQGYLLASFRATVQGNTDILLDAIQICREQTLEGWFLSKDIEAPLRSSIQRLMENAMTEFSVSMFPPDVVGRLSSLFEHVLDQLHPILRRLATSDVVEPDGITHYTDVLLLWSCTIAFGKYLHRPNCPSPGLGTQIIRTIGPSFLSRGSEDDRISKVCGAMHAVLVSELRFYSEEEKRDDRESHLQRIITTYVAFTSSSIEQCDFDENMARLLRTLSPSDFSSCLQFVFEALSASGTALEMMPRLIRLTSLALHNAPQSTSKTVQAFDKGCLDVFVSNAKLSNTHITRSSILIFISDLCSKRPASLRLQNVMSIWVLLSRFLAGSGAHDTVTDTALFHHIVSVLSALVRLRRDLVVTTLPHLGNIMRQLIFALRSPRPMLGAKQCAIVADSLPAWINPSRPLGVEESKDLSRLFTSLSAKTLVRVHGPSAEIQKPESLARPLSKHVACVLQAYLDVLNDPLCVLAADIRRELQPGLFVLCDILNDHTRDALMVSALDAGGKAAMKGLWREYEKQRYTGKG</sequence>
<accession>A0AAD4QDZ7</accession>
<feature type="domain" description="Nucleolar 27S pre-rRNA processing Urb2/Npa2 C-terminal" evidence="1">
    <location>
        <begin position="1213"/>
        <end position="1442"/>
    </location>
</feature>
<gene>
    <name evidence="2" type="ORF">EDB92DRAFT_619952</name>
</gene>
<protein>
    <submittedName>
        <fullName evidence="2">Urb2/Npa2 family-domain-containing protein</fullName>
    </submittedName>
</protein>
<evidence type="ECO:0000313" key="3">
    <source>
        <dbReference type="Proteomes" id="UP001201163"/>
    </source>
</evidence>
<dbReference type="EMBL" id="JAKELL010000024">
    <property type="protein sequence ID" value="KAH8992015.1"/>
    <property type="molecule type" value="Genomic_DNA"/>
</dbReference>
<name>A0AAD4QDZ7_9AGAM</name>
<reference evidence="2" key="1">
    <citation type="submission" date="2022-01" db="EMBL/GenBank/DDBJ databases">
        <title>Comparative genomics reveals a dynamic genome evolution in the ectomycorrhizal milk-cap (Lactarius) mushrooms.</title>
        <authorList>
            <consortium name="DOE Joint Genome Institute"/>
            <person name="Lebreton A."/>
            <person name="Tang N."/>
            <person name="Kuo A."/>
            <person name="LaButti K."/>
            <person name="Drula E."/>
            <person name="Barry K."/>
            <person name="Clum A."/>
            <person name="Lipzen A."/>
            <person name="Mousain D."/>
            <person name="Ng V."/>
            <person name="Wang R."/>
            <person name="Wang X."/>
            <person name="Dai Y."/>
            <person name="Henrissat B."/>
            <person name="Grigoriev I.V."/>
            <person name="Guerin-Laguette A."/>
            <person name="Yu F."/>
            <person name="Martin F.M."/>
        </authorList>
    </citation>
    <scope>NUCLEOTIDE SEQUENCE</scope>
    <source>
        <strain evidence="2">QP</strain>
    </source>
</reference>
<proteinExistence type="predicted"/>
<dbReference type="SUPFAM" id="SSF48371">
    <property type="entry name" value="ARM repeat"/>
    <property type="match status" value="1"/>
</dbReference>
<dbReference type="InterPro" id="IPR016024">
    <property type="entry name" value="ARM-type_fold"/>
</dbReference>
<dbReference type="InterPro" id="IPR018849">
    <property type="entry name" value="Urb2/Npa2_C"/>
</dbReference>
<dbReference type="Pfam" id="PF10441">
    <property type="entry name" value="Urb2"/>
    <property type="match status" value="1"/>
</dbReference>
<keyword evidence="3" id="KW-1185">Reference proteome</keyword>
<evidence type="ECO:0000259" key="1">
    <source>
        <dbReference type="Pfam" id="PF10441"/>
    </source>
</evidence>